<dbReference type="SUPFAM" id="SSF81301">
    <property type="entry name" value="Nucleotidyltransferase"/>
    <property type="match status" value="1"/>
</dbReference>
<sequence length="69" mass="7961">MRPSEILRRHREEVLQIIAAHHANNPRIFGSVARGEDIEGSDIMTHKPRLEDLRLDEAIERLLGHSTKK</sequence>
<dbReference type="Proteomes" id="UP000315403">
    <property type="component" value="Unassembled WGS sequence"/>
</dbReference>
<dbReference type="InterPro" id="IPR043519">
    <property type="entry name" value="NT_sf"/>
</dbReference>
<organism evidence="1 2">
    <name type="scientific">Acidithiobacillus thiooxidans ATCC 19377</name>
    <dbReference type="NCBI Taxonomy" id="637390"/>
    <lineage>
        <taxon>Bacteria</taxon>
        <taxon>Pseudomonadati</taxon>
        <taxon>Pseudomonadota</taxon>
        <taxon>Acidithiobacillia</taxon>
        <taxon>Acidithiobacillales</taxon>
        <taxon>Acidithiobacillaceae</taxon>
        <taxon>Acidithiobacillus</taxon>
    </lineage>
</organism>
<dbReference type="Gene3D" id="3.30.460.10">
    <property type="entry name" value="Beta Polymerase, domain 2"/>
    <property type="match status" value="1"/>
</dbReference>
<proteinExistence type="predicted"/>
<evidence type="ECO:0000313" key="1">
    <source>
        <dbReference type="EMBL" id="TQN50160.1"/>
    </source>
</evidence>
<protein>
    <recommendedName>
        <fullName evidence="3">Polymerase nucleotidyl transferase domain-containing protein</fullName>
    </recommendedName>
</protein>
<comment type="caution">
    <text evidence="1">The sequence shown here is derived from an EMBL/GenBank/DDBJ whole genome shotgun (WGS) entry which is preliminary data.</text>
</comment>
<evidence type="ECO:0008006" key="3">
    <source>
        <dbReference type="Google" id="ProtNLM"/>
    </source>
</evidence>
<reference evidence="1 2" key="1">
    <citation type="submission" date="2019-03" db="EMBL/GenBank/DDBJ databases">
        <title>New insights into Acidothiobacillus thiooxidans sulfur metabolism through coupled gene expression, solution geochemistry, microscopy and spectroscopy analyses.</title>
        <authorList>
            <person name="Camacho D."/>
            <person name="Frazao R."/>
            <person name="Fouillen A."/>
            <person name="Nanci A."/>
            <person name="Lang B.F."/>
            <person name="Apte S.C."/>
            <person name="Baron C."/>
            <person name="Warren L.A."/>
        </authorList>
    </citation>
    <scope>NUCLEOTIDE SEQUENCE [LARGE SCALE GENOMIC DNA]</scope>
    <source>
        <strain evidence="1 2">ATCC 19377</strain>
    </source>
</reference>
<dbReference type="EMBL" id="SZUV01000002">
    <property type="protein sequence ID" value="TQN50160.1"/>
    <property type="molecule type" value="Genomic_DNA"/>
</dbReference>
<dbReference type="AlphaFoldDB" id="A0A543Q1K8"/>
<evidence type="ECO:0000313" key="2">
    <source>
        <dbReference type="Proteomes" id="UP000315403"/>
    </source>
</evidence>
<dbReference type="RefSeq" id="WP_142089572.1">
    <property type="nucleotide sequence ID" value="NZ_SZUV01000002.1"/>
</dbReference>
<name>A0A543Q1K8_ACITH</name>
<dbReference type="CDD" id="cd05403">
    <property type="entry name" value="NT_KNTase_like"/>
    <property type="match status" value="1"/>
</dbReference>
<gene>
    <name evidence="1" type="ORF">DLNHIDIE_02964</name>
</gene>
<accession>A0A543Q1K8</accession>